<name>A0A0E9XFW2_ANGAN</name>
<accession>A0A0E9XFW2</accession>
<sequence length="40" mass="4382">MSEGVLPSDPGFCSACCRLLSFCCSVKRLCDSSLYKALYK</sequence>
<dbReference type="EMBL" id="GBXM01007999">
    <property type="protein sequence ID" value="JAI00579.1"/>
    <property type="molecule type" value="Transcribed_RNA"/>
</dbReference>
<reference evidence="1" key="2">
    <citation type="journal article" date="2015" name="Fish Shellfish Immunol.">
        <title>Early steps in the European eel (Anguilla anguilla)-Vibrio vulnificus interaction in the gills: Role of the RtxA13 toxin.</title>
        <authorList>
            <person name="Callol A."/>
            <person name="Pajuelo D."/>
            <person name="Ebbesson L."/>
            <person name="Teles M."/>
            <person name="MacKenzie S."/>
            <person name="Amaro C."/>
        </authorList>
    </citation>
    <scope>NUCLEOTIDE SEQUENCE</scope>
</reference>
<protein>
    <submittedName>
        <fullName evidence="1">Uncharacterized protein</fullName>
    </submittedName>
</protein>
<proteinExistence type="predicted"/>
<evidence type="ECO:0000313" key="1">
    <source>
        <dbReference type="EMBL" id="JAI00579.1"/>
    </source>
</evidence>
<organism evidence="1">
    <name type="scientific">Anguilla anguilla</name>
    <name type="common">European freshwater eel</name>
    <name type="synonym">Muraena anguilla</name>
    <dbReference type="NCBI Taxonomy" id="7936"/>
    <lineage>
        <taxon>Eukaryota</taxon>
        <taxon>Metazoa</taxon>
        <taxon>Chordata</taxon>
        <taxon>Craniata</taxon>
        <taxon>Vertebrata</taxon>
        <taxon>Euteleostomi</taxon>
        <taxon>Actinopterygii</taxon>
        <taxon>Neopterygii</taxon>
        <taxon>Teleostei</taxon>
        <taxon>Anguilliformes</taxon>
        <taxon>Anguillidae</taxon>
        <taxon>Anguilla</taxon>
    </lineage>
</organism>
<reference evidence="1" key="1">
    <citation type="submission" date="2014-11" db="EMBL/GenBank/DDBJ databases">
        <authorList>
            <person name="Amaro Gonzalez C."/>
        </authorList>
    </citation>
    <scope>NUCLEOTIDE SEQUENCE</scope>
</reference>
<dbReference type="AlphaFoldDB" id="A0A0E9XFW2"/>